<name>A0ABS4ITB3_9BACL</name>
<dbReference type="EMBL" id="JAGGLB010000006">
    <property type="protein sequence ID" value="MBP1990810.1"/>
    <property type="molecule type" value="Genomic_DNA"/>
</dbReference>
<organism evidence="1 2">
    <name type="scientific">Paenibacillus eucommiae</name>
    <dbReference type="NCBI Taxonomy" id="1355755"/>
    <lineage>
        <taxon>Bacteria</taxon>
        <taxon>Bacillati</taxon>
        <taxon>Bacillota</taxon>
        <taxon>Bacilli</taxon>
        <taxon>Bacillales</taxon>
        <taxon>Paenibacillaceae</taxon>
        <taxon>Paenibacillus</taxon>
    </lineage>
</organism>
<reference evidence="1 2" key="1">
    <citation type="submission" date="2021-03" db="EMBL/GenBank/DDBJ databases">
        <title>Genomic Encyclopedia of Type Strains, Phase IV (KMG-IV): sequencing the most valuable type-strain genomes for metagenomic binning, comparative biology and taxonomic classification.</title>
        <authorList>
            <person name="Goeker M."/>
        </authorList>
    </citation>
    <scope>NUCLEOTIDE SEQUENCE [LARGE SCALE GENOMIC DNA]</scope>
    <source>
        <strain evidence="1 2">DSM 26048</strain>
    </source>
</reference>
<protein>
    <submittedName>
        <fullName evidence="1">Uncharacterized protein</fullName>
    </submittedName>
</protein>
<accession>A0ABS4ITB3</accession>
<dbReference type="RefSeq" id="WP_209971567.1">
    <property type="nucleotide sequence ID" value="NZ_JAGGLB010000006.1"/>
</dbReference>
<gene>
    <name evidence="1" type="ORF">J2Z66_002416</name>
</gene>
<comment type="caution">
    <text evidence="1">The sequence shown here is derived from an EMBL/GenBank/DDBJ whole genome shotgun (WGS) entry which is preliminary data.</text>
</comment>
<dbReference type="Proteomes" id="UP001519287">
    <property type="component" value="Unassembled WGS sequence"/>
</dbReference>
<keyword evidence="2" id="KW-1185">Reference proteome</keyword>
<evidence type="ECO:0000313" key="2">
    <source>
        <dbReference type="Proteomes" id="UP001519287"/>
    </source>
</evidence>
<sequence>MNFYTEIMNRKFSDVITQEQFAWLNEIVFLSALEEVWGSIDLAHRVEGGGPYPEQFDLLNKIFGMSHKEFDERIEAFGQHRKKKKERNSKDEK</sequence>
<evidence type="ECO:0000313" key="1">
    <source>
        <dbReference type="EMBL" id="MBP1990810.1"/>
    </source>
</evidence>
<proteinExistence type="predicted"/>